<sequence>MSLSALRRLVVGGAVVSAIVAGGLAPATAAPRAGVETLGTPRPITRAFAYPLTPGDEGWERLTTHREMVEATQLPAETARQMSTEALVETVLDYPLFLDVKAFNSDQQGLDRVARRFNGFAELFRRDDAGAVLLPRYEAFEPTGAGPRAADRGERQLDGWKLELLLAQPQVLSTLAPDRLDAALAAGVRVYDGKVAARADYGAAGLQPTGLLMGRALAARDGWDWRRSAFLTTGRGPDAAPAQVRAAAAGTGRDRGRPPADLVSPARLGKVQTPNGSSIEVEQRSEDLTDVQLRNYHTYVASLYPRAARETSASRRYNCHSYAWHSQAPSNNSWMMSPGDDIYWQDGSYQIWRRNLPYLPGMRWSWGSDDHSGFEVGKSGRVRSKWGELPVMTHSWEYSPYEDAAVNRYYKA</sequence>
<evidence type="ECO:0000313" key="3">
    <source>
        <dbReference type="Proteomes" id="UP001499978"/>
    </source>
</evidence>
<dbReference type="EMBL" id="BAAARY010000004">
    <property type="protein sequence ID" value="GAA2516724.1"/>
    <property type="molecule type" value="Genomic_DNA"/>
</dbReference>
<dbReference type="Proteomes" id="UP001499978">
    <property type="component" value="Unassembled WGS sequence"/>
</dbReference>
<protein>
    <submittedName>
        <fullName evidence="2">Uncharacterized protein</fullName>
    </submittedName>
</protein>
<keyword evidence="1" id="KW-0732">Signal</keyword>
<name>A0ABN3N999_9ACTN</name>
<reference evidence="2 3" key="1">
    <citation type="journal article" date="2019" name="Int. J. Syst. Evol. Microbiol.">
        <title>The Global Catalogue of Microorganisms (GCM) 10K type strain sequencing project: providing services to taxonomists for standard genome sequencing and annotation.</title>
        <authorList>
            <consortium name="The Broad Institute Genomics Platform"/>
            <consortium name="The Broad Institute Genome Sequencing Center for Infectious Disease"/>
            <person name="Wu L."/>
            <person name="Ma J."/>
        </authorList>
    </citation>
    <scope>NUCLEOTIDE SEQUENCE [LARGE SCALE GENOMIC DNA]</scope>
    <source>
        <strain evidence="2 3">JCM 3367</strain>
    </source>
</reference>
<feature type="signal peptide" evidence="1">
    <location>
        <begin position="1"/>
        <end position="29"/>
    </location>
</feature>
<accession>A0ABN3N999</accession>
<proteinExistence type="predicted"/>
<organism evidence="2 3">
    <name type="scientific">Pilimelia columellifera subsp. columellifera</name>
    <dbReference type="NCBI Taxonomy" id="706583"/>
    <lineage>
        <taxon>Bacteria</taxon>
        <taxon>Bacillati</taxon>
        <taxon>Actinomycetota</taxon>
        <taxon>Actinomycetes</taxon>
        <taxon>Micromonosporales</taxon>
        <taxon>Micromonosporaceae</taxon>
        <taxon>Pilimelia</taxon>
    </lineage>
</organism>
<evidence type="ECO:0000256" key="1">
    <source>
        <dbReference type="SAM" id="SignalP"/>
    </source>
</evidence>
<feature type="chain" id="PRO_5045272582" evidence="1">
    <location>
        <begin position="30"/>
        <end position="412"/>
    </location>
</feature>
<gene>
    <name evidence="2" type="ORF">GCM10010201_11800</name>
</gene>
<comment type="caution">
    <text evidence="2">The sequence shown here is derived from an EMBL/GenBank/DDBJ whole genome shotgun (WGS) entry which is preliminary data.</text>
</comment>
<evidence type="ECO:0000313" key="2">
    <source>
        <dbReference type="EMBL" id="GAA2516724.1"/>
    </source>
</evidence>
<keyword evidence="3" id="KW-1185">Reference proteome</keyword>